<proteinExistence type="inferred from homology"/>
<evidence type="ECO:0000256" key="2">
    <source>
        <dbReference type="SAM" id="MobiDB-lite"/>
    </source>
</evidence>
<dbReference type="SUPFAM" id="SSF49764">
    <property type="entry name" value="HSP20-like chaperones"/>
    <property type="match status" value="1"/>
</dbReference>
<dbReference type="PANTHER" id="PTHR45862">
    <property type="entry name" value="PROTEIN SGT1 HOMOLOG"/>
    <property type="match status" value="1"/>
</dbReference>
<reference evidence="5" key="1">
    <citation type="journal article" date="2023" name="Mol. Phylogenet. Evol.">
        <title>Genome-scale phylogeny and comparative genomics of the fungal order Sordariales.</title>
        <authorList>
            <person name="Hensen N."/>
            <person name="Bonometti L."/>
            <person name="Westerberg I."/>
            <person name="Brannstrom I.O."/>
            <person name="Guillou S."/>
            <person name="Cros-Aarteil S."/>
            <person name="Calhoun S."/>
            <person name="Haridas S."/>
            <person name="Kuo A."/>
            <person name="Mondo S."/>
            <person name="Pangilinan J."/>
            <person name="Riley R."/>
            <person name="LaButti K."/>
            <person name="Andreopoulos B."/>
            <person name="Lipzen A."/>
            <person name="Chen C."/>
            <person name="Yan M."/>
            <person name="Daum C."/>
            <person name="Ng V."/>
            <person name="Clum A."/>
            <person name="Steindorff A."/>
            <person name="Ohm R.A."/>
            <person name="Martin F."/>
            <person name="Silar P."/>
            <person name="Natvig D.O."/>
            <person name="Lalanne C."/>
            <person name="Gautier V."/>
            <person name="Ament-Velasquez S.L."/>
            <person name="Kruys A."/>
            <person name="Hutchinson M.I."/>
            <person name="Powell A.J."/>
            <person name="Barry K."/>
            <person name="Miller A.N."/>
            <person name="Grigoriev I.V."/>
            <person name="Debuchy R."/>
            <person name="Gladieux P."/>
            <person name="Hiltunen Thoren M."/>
            <person name="Johannesson H."/>
        </authorList>
    </citation>
    <scope>NUCLEOTIDE SEQUENCE</scope>
    <source>
        <strain evidence="5">FGSC 1904</strain>
    </source>
</reference>
<dbReference type="AlphaFoldDB" id="A0AAE0PNP1"/>
<dbReference type="Gene3D" id="2.60.40.790">
    <property type="match status" value="1"/>
</dbReference>
<feature type="domain" description="SGS" evidence="3">
    <location>
        <begin position="382"/>
        <end position="469"/>
    </location>
</feature>
<keyword evidence="6" id="KW-1185">Reference proteome</keyword>
<dbReference type="CDD" id="cd06466">
    <property type="entry name" value="p23_CS_SGT1_like"/>
    <property type="match status" value="1"/>
</dbReference>
<name>A0AAE0PNP1_SORBR</name>
<protein>
    <submittedName>
        <fullName evidence="5">SGS domain-containing protein</fullName>
    </submittedName>
</protein>
<dbReference type="InterPro" id="IPR044563">
    <property type="entry name" value="Sgt1-like"/>
</dbReference>
<dbReference type="SUPFAM" id="SSF48452">
    <property type="entry name" value="TPR-like"/>
    <property type="match status" value="1"/>
</dbReference>
<reference evidence="5" key="2">
    <citation type="submission" date="2023-07" db="EMBL/GenBank/DDBJ databases">
        <authorList>
            <consortium name="Lawrence Berkeley National Laboratory"/>
            <person name="Haridas S."/>
            <person name="Hensen N."/>
            <person name="Bonometti L."/>
            <person name="Westerberg I."/>
            <person name="Brannstrom I.O."/>
            <person name="Guillou S."/>
            <person name="Cros-Aarteil S."/>
            <person name="Calhoun S."/>
            <person name="Kuo A."/>
            <person name="Mondo S."/>
            <person name="Pangilinan J."/>
            <person name="Riley R."/>
            <person name="LaButti K."/>
            <person name="Andreopoulos B."/>
            <person name="Lipzen A."/>
            <person name="Chen C."/>
            <person name="Yanf M."/>
            <person name="Daum C."/>
            <person name="Ng V."/>
            <person name="Clum A."/>
            <person name="Steindorff A."/>
            <person name="Ohm R."/>
            <person name="Martin F."/>
            <person name="Silar P."/>
            <person name="Natvig D."/>
            <person name="Lalanne C."/>
            <person name="Gautier V."/>
            <person name="Ament-velasquez S.L."/>
            <person name="Kruys A."/>
            <person name="Hutchinson M.I."/>
            <person name="Powell A.J."/>
            <person name="Barry K."/>
            <person name="Miller A.N."/>
            <person name="Grigoriev I.V."/>
            <person name="Debuchy R."/>
            <person name="Gladieux P."/>
            <person name="Thoren M.H."/>
            <person name="Johannesson H."/>
        </authorList>
    </citation>
    <scope>NUCLEOTIDE SEQUENCE</scope>
    <source>
        <strain evidence="5">FGSC 1904</strain>
    </source>
</reference>
<comment type="similarity">
    <text evidence="1">Belongs to the SGT1 family.</text>
</comment>
<dbReference type="EMBL" id="JAUTDP010000001">
    <property type="protein sequence ID" value="KAK3403363.1"/>
    <property type="molecule type" value="Genomic_DNA"/>
</dbReference>
<feature type="region of interest" description="Disordered" evidence="2">
    <location>
        <begin position="184"/>
        <end position="239"/>
    </location>
</feature>
<feature type="compositionally biased region" description="Low complexity" evidence="2">
    <location>
        <begin position="371"/>
        <end position="382"/>
    </location>
</feature>
<dbReference type="Proteomes" id="UP001281003">
    <property type="component" value="Unassembled WGS sequence"/>
</dbReference>
<accession>A0AAE0PNP1</accession>
<dbReference type="Gene3D" id="1.25.40.10">
    <property type="entry name" value="Tetratricopeptide repeat domain"/>
    <property type="match status" value="1"/>
</dbReference>
<dbReference type="InterPro" id="IPR008978">
    <property type="entry name" value="HSP20-like_chaperone"/>
</dbReference>
<feature type="domain" description="CS" evidence="4">
    <location>
        <begin position="242"/>
        <end position="340"/>
    </location>
</feature>
<sequence length="469" mass="51008">MSATTLAQKGIDALAKGDYATAITNLDKALESSNSPVWLLARSKAHIKAKNLEAALHDAELAYHVAAERGSGTSRSHMIQAQYRRAVIYYQLGRFADSDCCAKWSMLLAEGRPAREDDGVDKKVDSDGNYTVTYEEYLADKENQPKPKSSDGGNPLASAEKGPYANDWNLAFSWRSQALGRLRNLPKDHPGWKVNVTKIPPKPQPKKAKSPEPADSTIEDDVQVQKPAEKAAPAPGSVPDEKMKLRVDFYQNNQAVTVSLFVKDVKKDDLKVEFSKKQVRIYPIPREAAPYVKPGDREATSTLILNGEIDAAASKFSVSPRKIELVLQKATPGVKWGQWGQEVIGTVESDGSEASFTAASLSATSVAQPAAPSASATAKVPAYPTSSKSGPKNWDSLPLDDADDKEDGQDINGFFKTLYKGSTPEQQRAMMKSFLESNGTTLSTNWEEVKDKAVPTVPPQGVDVKPWNG</sequence>
<comment type="caution">
    <text evidence="5">The sequence shown here is derived from an EMBL/GenBank/DDBJ whole genome shotgun (WGS) entry which is preliminary data.</text>
</comment>
<evidence type="ECO:0000259" key="4">
    <source>
        <dbReference type="PROSITE" id="PS51203"/>
    </source>
</evidence>
<feature type="region of interest" description="Disordered" evidence="2">
    <location>
        <begin position="371"/>
        <end position="410"/>
    </location>
</feature>
<feature type="compositionally biased region" description="Basic and acidic residues" evidence="2">
    <location>
        <begin position="138"/>
        <end position="149"/>
    </location>
</feature>
<dbReference type="InterPro" id="IPR011990">
    <property type="entry name" value="TPR-like_helical_dom_sf"/>
</dbReference>
<dbReference type="PROSITE" id="PS51203">
    <property type="entry name" value="CS"/>
    <property type="match status" value="1"/>
</dbReference>
<feature type="compositionally biased region" description="Acidic residues" evidence="2">
    <location>
        <begin position="398"/>
        <end position="409"/>
    </location>
</feature>
<evidence type="ECO:0000256" key="1">
    <source>
        <dbReference type="ARBA" id="ARBA00008509"/>
    </source>
</evidence>
<dbReference type="GO" id="GO:0051087">
    <property type="term" value="F:protein-folding chaperone binding"/>
    <property type="evidence" value="ECO:0007669"/>
    <property type="project" value="InterPro"/>
</dbReference>
<evidence type="ECO:0000313" key="6">
    <source>
        <dbReference type="Proteomes" id="UP001281003"/>
    </source>
</evidence>
<dbReference type="PROSITE" id="PS51048">
    <property type="entry name" value="SGS"/>
    <property type="match status" value="1"/>
</dbReference>
<dbReference type="InterPro" id="IPR007052">
    <property type="entry name" value="CS_dom"/>
</dbReference>
<dbReference type="Pfam" id="PF04969">
    <property type="entry name" value="CS"/>
    <property type="match status" value="1"/>
</dbReference>
<feature type="region of interest" description="Disordered" evidence="2">
    <location>
        <begin position="136"/>
        <end position="161"/>
    </location>
</feature>
<organism evidence="5 6">
    <name type="scientific">Sordaria brevicollis</name>
    <dbReference type="NCBI Taxonomy" id="83679"/>
    <lineage>
        <taxon>Eukaryota</taxon>
        <taxon>Fungi</taxon>
        <taxon>Dikarya</taxon>
        <taxon>Ascomycota</taxon>
        <taxon>Pezizomycotina</taxon>
        <taxon>Sordariomycetes</taxon>
        <taxon>Sordariomycetidae</taxon>
        <taxon>Sordariales</taxon>
        <taxon>Sordariaceae</taxon>
        <taxon>Sordaria</taxon>
    </lineage>
</organism>
<gene>
    <name evidence="5" type="ORF">B0T20DRAFT_368181</name>
</gene>
<evidence type="ECO:0000313" key="5">
    <source>
        <dbReference type="EMBL" id="KAK3403363.1"/>
    </source>
</evidence>
<dbReference type="Pfam" id="PF05002">
    <property type="entry name" value="SGS"/>
    <property type="match status" value="1"/>
</dbReference>
<dbReference type="InterPro" id="IPR007699">
    <property type="entry name" value="SGS_dom"/>
</dbReference>
<evidence type="ECO:0000259" key="3">
    <source>
        <dbReference type="PROSITE" id="PS51048"/>
    </source>
</evidence>